<evidence type="ECO:0000313" key="3">
    <source>
        <dbReference type="Proteomes" id="UP000816034"/>
    </source>
</evidence>
<accession>A0AA88KPE1</accession>
<evidence type="ECO:0000256" key="1">
    <source>
        <dbReference type="SAM" id="MobiDB-lite"/>
    </source>
</evidence>
<dbReference type="SUPFAM" id="SSF81383">
    <property type="entry name" value="F-box domain"/>
    <property type="match status" value="1"/>
</dbReference>
<dbReference type="InterPro" id="IPR032675">
    <property type="entry name" value="LRR_dom_sf"/>
</dbReference>
<dbReference type="Proteomes" id="UP000816034">
    <property type="component" value="Unassembled WGS sequence"/>
</dbReference>
<comment type="caution">
    <text evidence="2">The sequence shown here is derived from an EMBL/GenBank/DDBJ whole genome shotgun (WGS) entry which is preliminary data.</text>
</comment>
<gene>
    <name evidence="2" type="ORF">C9374_000675</name>
</gene>
<name>A0AA88KPE1_NAELO</name>
<dbReference type="Gene3D" id="3.80.10.10">
    <property type="entry name" value="Ribonuclease Inhibitor"/>
    <property type="match status" value="1"/>
</dbReference>
<dbReference type="EMBL" id="PYSW02000010">
    <property type="protein sequence ID" value="KAG2388511.1"/>
    <property type="molecule type" value="Genomic_DNA"/>
</dbReference>
<evidence type="ECO:0000313" key="2">
    <source>
        <dbReference type="EMBL" id="KAG2388511.1"/>
    </source>
</evidence>
<keyword evidence="3" id="KW-1185">Reference proteome</keyword>
<feature type="compositionally biased region" description="Low complexity" evidence="1">
    <location>
        <begin position="17"/>
        <end position="26"/>
    </location>
</feature>
<organism evidence="2 3">
    <name type="scientific">Naegleria lovaniensis</name>
    <name type="common">Amoeba</name>
    <dbReference type="NCBI Taxonomy" id="51637"/>
    <lineage>
        <taxon>Eukaryota</taxon>
        <taxon>Discoba</taxon>
        <taxon>Heterolobosea</taxon>
        <taxon>Tetramitia</taxon>
        <taxon>Eutetramitia</taxon>
        <taxon>Vahlkampfiidae</taxon>
        <taxon>Naegleria</taxon>
    </lineage>
</organism>
<reference evidence="2 3" key="1">
    <citation type="journal article" date="2018" name="BMC Genomics">
        <title>The genome of Naegleria lovaniensis, the basis for a comparative approach to unravel pathogenicity factors of the human pathogenic amoeba N. fowleri.</title>
        <authorList>
            <person name="Liechti N."/>
            <person name="Schurch N."/>
            <person name="Bruggmann R."/>
            <person name="Wittwer M."/>
        </authorList>
    </citation>
    <scope>NUCLEOTIDE SEQUENCE [LARGE SCALE GENOMIC DNA]</scope>
    <source>
        <strain evidence="2 3">ATCC 30569</strain>
    </source>
</reference>
<protein>
    <recommendedName>
        <fullName evidence="4">F-box domain-containing protein</fullName>
    </recommendedName>
</protein>
<proteinExistence type="predicted"/>
<dbReference type="AlphaFoldDB" id="A0AA88KPE1"/>
<sequence>MLQKLWNSDGPHHHDASSSPPRTSSPSFHLPHIQVLSLPEELQIYIIQFCTPLERFKVICRISRHFYHLIFSHRGWSCIVNTSPQQHSSIGFAPHIKHVSSCIFDCAWFLKKKKLRTLAVGGIDISNNTSGVTASTSLGRKRKAILQARLPSNHIPSVDSTTTSAAHEDVTIENLFSKCNFEHIEVNCSTMSSTRLLLRYARTYCNFLKTLIFGYSYQLDIRDLIEQILIPFSFQLETLKFNFQYDSTIVYDCANLGPTSISPESTHTQPPQLLFSPKGIPFFAPVATSGTANLSITRDSNSVGSSSSTTVFNPSLMSITGVHIFKPDFELVKLKIFDLYIGNTAPIAKQFFLKICQSAPNLRVCKLRGDIQKEMLLSLSKYCKYLEVLILYDTGKQRLTDDSISEMLKIGGAFNSSLRVLSMLCPSLTLRSVALITKFCKNLQYFAIRSVTISNSAHSDFITFHNLDQLKVLKIKDEITIPGLVIERLVRCLPPDIEHVKLPSPKEEEHSPFSLSSSDISFKKLKALHLARISSETVPRFFLEGCAENLRELKLSVVDDIHCNIIELMKQFVPQLSKLSSLTLDLGEFDATLFTVLSHLSNLKRLTIKTRGNIDKYDAELGWKLKRFPHLTDMIVHSSVVSQFFTDNYIISLNNLIMMWLACPVQCKMHIDHEELSEEDLLNISAENVTYCCDQYINDHLENLSVDEKNAMKKEIMLRLVNDVHHDYKLVGPKPSILLQKHFMGACSSVIY</sequence>
<dbReference type="GeneID" id="68093137"/>
<feature type="region of interest" description="Disordered" evidence="1">
    <location>
        <begin position="6"/>
        <end position="26"/>
    </location>
</feature>
<dbReference type="InterPro" id="IPR036047">
    <property type="entry name" value="F-box-like_dom_sf"/>
</dbReference>
<dbReference type="RefSeq" id="XP_044552503.1">
    <property type="nucleotide sequence ID" value="XM_044696644.1"/>
</dbReference>
<evidence type="ECO:0008006" key="4">
    <source>
        <dbReference type="Google" id="ProtNLM"/>
    </source>
</evidence>
<dbReference type="SUPFAM" id="SSF52047">
    <property type="entry name" value="RNI-like"/>
    <property type="match status" value="1"/>
</dbReference>